<sequence length="37" mass="3793">MSEFKKLNDRVAIVTGGAGGIGKEICKCLIGEGAKVV</sequence>
<evidence type="ECO:0000313" key="1">
    <source>
        <dbReference type="EMBL" id="SVE18855.1"/>
    </source>
</evidence>
<reference evidence="1" key="1">
    <citation type="submission" date="2018-05" db="EMBL/GenBank/DDBJ databases">
        <authorList>
            <person name="Lanie J.A."/>
            <person name="Ng W.-L."/>
            <person name="Kazmierczak K.M."/>
            <person name="Andrzejewski T.M."/>
            <person name="Davidsen T.M."/>
            <person name="Wayne K.J."/>
            <person name="Tettelin H."/>
            <person name="Glass J.I."/>
            <person name="Rusch D."/>
            <person name="Podicherti R."/>
            <person name="Tsui H.-C.T."/>
            <person name="Winkler M.E."/>
        </authorList>
    </citation>
    <scope>NUCLEOTIDE SEQUENCE</scope>
</reference>
<dbReference type="Pfam" id="PF00106">
    <property type="entry name" value="adh_short"/>
    <property type="match status" value="1"/>
</dbReference>
<feature type="non-terminal residue" evidence="1">
    <location>
        <position position="37"/>
    </location>
</feature>
<organism evidence="1">
    <name type="scientific">marine metagenome</name>
    <dbReference type="NCBI Taxonomy" id="408172"/>
    <lineage>
        <taxon>unclassified sequences</taxon>
        <taxon>metagenomes</taxon>
        <taxon>ecological metagenomes</taxon>
    </lineage>
</organism>
<dbReference type="AlphaFoldDB" id="A0A383BHI0"/>
<dbReference type="InterPro" id="IPR036291">
    <property type="entry name" value="NAD(P)-bd_dom_sf"/>
</dbReference>
<dbReference type="SUPFAM" id="SSF51735">
    <property type="entry name" value="NAD(P)-binding Rossmann-fold domains"/>
    <property type="match status" value="1"/>
</dbReference>
<dbReference type="EMBL" id="UINC01200115">
    <property type="protein sequence ID" value="SVE18855.1"/>
    <property type="molecule type" value="Genomic_DNA"/>
</dbReference>
<dbReference type="InterPro" id="IPR002347">
    <property type="entry name" value="SDR_fam"/>
</dbReference>
<dbReference type="Gene3D" id="3.40.50.720">
    <property type="entry name" value="NAD(P)-binding Rossmann-like Domain"/>
    <property type="match status" value="1"/>
</dbReference>
<name>A0A383BHI0_9ZZZZ</name>
<accession>A0A383BHI0</accession>
<proteinExistence type="predicted"/>
<protein>
    <submittedName>
        <fullName evidence="1">Uncharacterized protein</fullName>
    </submittedName>
</protein>
<gene>
    <name evidence="1" type="ORF">METZ01_LOCUS471709</name>
</gene>